<accession>A0A165VY65</accession>
<evidence type="ECO:0000313" key="3">
    <source>
        <dbReference type="Proteomes" id="UP000076761"/>
    </source>
</evidence>
<protein>
    <submittedName>
        <fullName evidence="2">Uncharacterized protein</fullName>
    </submittedName>
</protein>
<evidence type="ECO:0000313" key="2">
    <source>
        <dbReference type="EMBL" id="KZT30373.1"/>
    </source>
</evidence>
<feature type="chain" id="PRO_5007868335" evidence="1">
    <location>
        <begin position="36"/>
        <end position="258"/>
    </location>
</feature>
<name>A0A165VY65_9AGAM</name>
<feature type="signal peptide" evidence="1">
    <location>
        <begin position="1"/>
        <end position="35"/>
    </location>
</feature>
<evidence type="ECO:0000256" key="1">
    <source>
        <dbReference type="SAM" id="SignalP"/>
    </source>
</evidence>
<dbReference type="EMBL" id="KV425551">
    <property type="protein sequence ID" value="KZT30373.1"/>
    <property type="molecule type" value="Genomic_DNA"/>
</dbReference>
<keyword evidence="1" id="KW-0732">Signal</keyword>
<sequence>MPWVLVRPSFRHTDHSALLLFIFSSLLLSVQTVIAQTLINGQVFSSGLAILDAPAPQSVQHAGSNMPIAIDISGDGKLSQAASIPGSGLATRFDSLEIYLVSAQSKFNVTVSNGTGLLTQESGSTVKHLNWPIPTCLPSGSYNFTLYEGSHINNQGFFSITPILITIQNTAVSGDCTNDTNAYLGQPQESSPPPQNPFLPSLSPPITVTIGPSGIIFPSQSTVTVTAPPSTVTVVMVSIGTTTFTSTLPGQTEIITSV</sequence>
<dbReference type="InParanoid" id="A0A165VY65"/>
<dbReference type="STRING" id="1314782.A0A165VY65"/>
<gene>
    <name evidence="2" type="ORF">NEOLEDRAFT_1152916</name>
</gene>
<organism evidence="2 3">
    <name type="scientific">Neolentinus lepideus HHB14362 ss-1</name>
    <dbReference type="NCBI Taxonomy" id="1314782"/>
    <lineage>
        <taxon>Eukaryota</taxon>
        <taxon>Fungi</taxon>
        <taxon>Dikarya</taxon>
        <taxon>Basidiomycota</taxon>
        <taxon>Agaricomycotina</taxon>
        <taxon>Agaricomycetes</taxon>
        <taxon>Gloeophyllales</taxon>
        <taxon>Gloeophyllaceae</taxon>
        <taxon>Neolentinus</taxon>
    </lineage>
</organism>
<keyword evidence="3" id="KW-1185">Reference proteome</keyword>
<reference evidence="2 3" key="1">
    <citation type="journal article" date="2016" name="Mol. Biol. Evol.">
        <title>Comparative Genomics of Early-Diverging Mushroom-Forming Fungi Provides Insights into the Origins of Lignocellulose Decay Capabilities.</title>
        <authorList>
            <person name="Nagy L.G."/>
            <person name="Riley R."/>
            <person name="Tritt A."/>
            <person name="Adam C."/>
            <person name="Daum C."/>
            <person name="Floudas D."/>
            <person name="Sun H."/>
            <person name="Yadav J.S."/>
            <person name="Pangilinan J."/>
            <person name="Larsson K.H."/>
            <person name="Matsuura K."/>
            <person name="Barry K."/>
            <person name="Labutti K."/>
            <person name="Kuo R."/>
            <person name="Ohm R.A."/>
            <person name="Bhattacharya S.S."/>
            <person name="Shirouzu T."/>
            <person name="Yoshinaga Y."/>
            <person name="Martin F.M."/>
            <person name="Grigoriev I.V."/>
            <person name="Hibbett D.S."/>
        </authorList>
    </citation>
    <scope>NUCLEOTIDE SEQUENCE [LARGE SCALE GENOMIC DNA]</scope>
    <source>
        <strain evidence="2 3">HHB14362 ss-1</strain>
    </source>
</reference>
<dbReference type="OrthoDB" id="3267335at2759"/>
<proteinExistence type="predicted"/>
<dbReference type="Proteomes" id="UP000076761">
    <property type="component" value="Unassembled WGS sequence"/>
</dbReference>
<dbReference type="AlphaFoldDB" id="A0A165VY65"/>